<feature type="compositionally biased region" description="Basic residues" evidence="6">
    <location>
        <begin position="492"/>
        <end position="504"/>
    </location>
</feature>
<dbReference type="Gene3D" id="2.30.30.1190">
    <property type="match status" value="1"/>
</dbReference>
<feature type="region of interest" description="Disordered" evidence="6">
    <location>
        <begin position="225"/>
        <end position="372"/>
    </location>
</feature>
<evidence type="ECO:0000256" key="5">
    <source>
        <dbReference type="PROSITE-ProRule" id="PRU00723"/>
    </source>
</evidence>
<dbReference type="AlphaFoldDB" id="A0AAX6FI30"/>
<accession>A0AAX6FI30</accession>
<evidence type="ECO:0000256" key="3">
    <source>
        <dbReference type="ARBA" id="ARBA00022771"/>
    </source>
</evidence>
<evidence type="ECO:0000313" key="8">
    <source>
        <dbReference type="EMBL" id="KAJ6816034.1"/>
    </source>
</evidence>
<dbReference type="GO" id="GO:0005634">
    <property type="term" value="C:nucleus"/>
    <property type="evidence" value="ECO:0007669"/>
    <property type="project" value="TreeGrafter"/>
</dbReference>
<keyword evidence="3 5" id="KW-0863">Zinc-finger</keyword>
<feature type="domain" description="C3H1-type" evidence="7">
    <location>
        <begin position="581"/>
        <end position="604"/>
    </location>
</feature>
<name>A0AAX6FI30_IRIPA</name>
<keyword evidence="9" id="KW-1185">Reference proteome</keyword>
<dbReference type="GO" id="GO:0045892">
    <property type="term" value="P:negative regulation of DNA-templated transcription"/>
    <property type="evidence" value="ECO:0007669"/>
    <property type="project" value="InterPro"/>
</dbReference>
<dbReference type="Proteomes" id="UP001140949">
    <property type="component" value="Unassembled WGS sequence"/>
</dbReference>
<feature type="region of interest" description="Disordered" evidence="6">
    <location>
        <begin position="48"/>
        <end position="182"/>
    </location>
</feature>
<comment type="caution">
    <text evidence="8">The sequence shown here is derived from an EMBL/GenBank/DDBJ whole genome shotgun (WGS) entry which is preliminary data.</text>
</comment>
<dbReference type="GO" id="GO:0003723">
    <property type="term" value="F:RNA binding"/>
    <property type="evidence" value="ECO:0007669"/>
    <property type="project" value="InterPro"/>
</dbReference>
<evidence type="ECO:0000256" key="1">
    <source>
        <dbReference type="ARBA" id="ARBA00022723"/>
    </source>
</evidence>
<evidence type="ECO:0000256" key="6">
    <source>
        <dbReference type="SAM" id="MobiDB-lite"/>
    </source>
</evidence>
<feature type="compositionally biased region" description="Basic and acidic residues" evidence="6">
    <location>
        <begin position="263"/>
        <end position="284"/>
    </location>
</feature>
<dbReference type="SMART" id="SM00356">
    <property type="entry name" value="ZnF_C3H1"/>
    <property type="match status" value="3"/>
</dbReference>
<dbReference type="InterPro" id="IPR036855">
    <property type="entry name" value="Znf_CCCH_sf"/>
</dbReference>
<gene>
    <name evidence="8" type="ORF">M6B38_419340</name>
</gene>
<organism evidence="8 9">
    <name type="scientific">Iris pallida</name>
    <name type="common">Sweet iris</name>
    <dbReference type="NCBI Taxonomy" id="29817"/>
    <lineage>
        <taxon>Eukaryota</taxon>
        <taxon>Viridiplantae</taxon>
        <taxon>Streptophyta</taxon>
        <taxon>Embryophyta</taxon>
        <taxon>Tracheophyta</taxon>
        <taxon>Spermatophyta</taxon>
        <taxon>Magnoliopsida</taxon>
        <taxon>Liliopsida</taxon>
        <taxon>Asparagales</taxon>
        <taxon>Iridaceae</taxon>
        <taxon>Iridoideae</taxon>
        <taxon>Irideae</taxon>
        <taxon>Iris</taxon>
    </lineage>
</organism>
<feature type="compositionally biased region" description="Basic and acidic residues" evidence="6">
    <location>
        <begin position="99"/>
        <end position="116"/>
    </location>
</feature>
<feature type="compositionally biased region" description="Basic and acidic residues" evidence="6">
    <location>
        <begin position="232"/>
        <end position="245"/>
    </location>
</feature>
<protein>
    <submittedName>
        <fullName evidence="8">Zinc finger CCCH domain-containing protein 7</fullName>
    </submittedName>
</protein>
<feature type="zinc finger region" description="C3H1-type" evidence="5">
    <location>
        <begin position="522"/>
        <end position="549"/>
    </location>
</feature>
<reference evidence="8" key="2">
    <citation type="submission" date="2023-04" db="EMBL/GenBank/DDBJ databases">
        <authorList>
            <person name="Bruccoleri R.E."/>
            <person name="Oakeley E.J."/>
            <person name="Faust A.-M."/>
            <person name="Dessus-Babus S."/>
            <person name="Altorfer M."/>
            <person name="Burckhardt D."/>
            <person name="Oertli M."/>
            <person name="Naumann U."/>
            <person name="Petersen F."/>
            <person name="Wong J."/>
        </authorList>
    </citation>
    <scope>NUCLEOTIDE SEQUENCE</scope>
    <source>
        <strain evidence="8">GSM-AAB239-AS_SAM_17_03QT</strain>
        <tissue evidence="8">Leaf</tissue>
    </source>
</reference>
<dbReference type="InterPro" id="IPR000571">
    <property type="entry name" value="Znf_CCCH"/>
</dbReference>
<keyword evidence="1 5" id="KW-0479">Metal-binding</keyword>
<feature type="compositionally biased region" description="Basic and acidic residues" evidence="6">
    <location>
        <begin position="69"/>
        <end position="89"/>
    </location>
</feature>
<dbReference type="PROSITE" id="PS50103">
    <property type="entry name" value="ZF_C3H1"/>
    <property type="match status" value="3"/>
</dbReference>
<reference evidence="8" key="1">
    <citation type="journal article" date="2023" name="GigaByte">
        <title>Genome assembly of the bearded iris, Iris pallida Lam.</title>
        <authorList>
            <person name="Bruccoleri R.E."/>
            <person name="Oakeley E.J."/>
            <person name="Faust A.M.E."/>
            <person name="Altorfer M."/>
            <person name="Dessus-Babus S."/>
            <person name="Burckhardt D."/>
            <person name="Oertli M."/>
            <person name="Naumann U."/>
            <person name="Petersen F."/>
            <person name="Wong J."/>
        </authorList>
    </citation>
    <scope>NUCLEOTIDE SEQUENCE</scope>
    <source>
        <strain evidence="8">GSM-AAB239-AS_SAM_17_03QT</strain>
    </source>
</reference>
<evidence type="ECO:0000256" key="2">
    <source>
        <dbReference type="ARBA" id="ARBA00022737"/>
    </source>
</evidence>
<feature type="region of interest" description="Disordered" evidence="6">
    <location>
        <begin position="487"/>
        <end position="509"/>
    </location>
</feature>
<dbReference type="PANTHER" id="PTHR13119">
    <property type="entry name" value="ZINC FINGER CCCH DOMAIN-CONTAINING PROTEI"/>
    <property type="match status" value="1"/>
</dbReference>
<evidence type="ECO:0000259" key="7">
    <source>
        <dbReference type="PROSITE" id="PS50103"/>
    </source>
</evidence>
<dbReference type="Pfam" id="PF00642">
    <property type="entry name" value="zf-CCCH"/>
    <property type="match status" value="2"/>
</dbReference>
<evidence type="ECO:0000313" key="9">
    <source>
        <dbReference type="Proteomes" id="UP001140949"/>
    </source>
</evidence>
<dbReference type="Pfam" id="PF14608">
    <property type="entry name" value="zf-CCCH_2"/>
    <property type="match status" value="1"/>
</dbReference>
<dbReference type="EMBL" id="JANAVB010028398">
    <property type="protein sequence ID" value="KAJ6816034.1"/>
    <property type="molecule type" value="Genomic_DNA"/>
</dbReference>
<feature type="compositionally biased region" description="Acidic residues" evidence="6">
    <location>
        <begin position="346"/>
        <end position="372"/>
    </location>
</feature>
<feature type="zinc finger region" description="C3H1-type" evidence="5">
    <location>
        <begin position="551"/>
        <end position="578"/>
    </location>
</feature>
<keyword evidence="4 5" id="KW-0862">Zinc</keyword>
<dbReference type="PANTHER" id="PTHR13119:SF12">
    <property type="entry name" value="PROTEIN SUPPRESSOR OF SABLE"/>
    <property type="match status" value="1"/>
</dbReference>
<feature type="region of interest" description="Disordered" evidence="6">
    <location>
        <begin position="635"/>
        <end position="654"/>
    </location>
</feature>
<sequence length="796" mass="87335">MENPLPIETLENPSSPIPKFSAFPLQRRRSHLDSASYRTLLQIFSLSLDESPDGDKDPSFGNPSPELGETTRKEDEEDRNGWEIDKDSHIGNPSLELGETARNERKEDSHGMDIGKDFSFGNPSLESGETVPNEEKEDPSGMDIDKGSSFVNPNLVGADGLGETKASEKDPEGLNFTNPDTNLESLQHDVIDSMEELEFDDDFDMEFLNSIMSDCSKLIGVTEESQEQLVMEDPKLHSSEARIQENGEGANSEQPELIGGNAESKEQFVIENPESHSSEARNQENDQGAKMGRPELIDGNTESKEQLVIENPKLQSLESRNEDNSNGADSEPSKVSDFEMSVIVEEASEGLVDEGEMEEGEISGEFDVSDDEPLSFHEDRKLEGPVGQDFAKTENLNHTRTDSNIYSVEDHIATRELSPSVGTSNAVSFNSKLQTKNTITGDKFLEPQTKTSFSNATQGGVKCDAMPQDISDTKAVERAKRVRTPLTEERKAKKKIAKKRKKAQKEREQGVKRLKLLPVVKSNKLKDCKYYLMGKCQQGSSCKFSHDATPMTKSQPCTFFARDSCLKGDDCPFDHQLSEYPCHNFTTTGMCIRGDRCKFSHKLTTREGSSAIVAGKSDPLPSPGKLNLGKQLNMSTTPLSAAGPSRYAASSTQSKTLKPSVGNLLTTMEKTTPVPKGIRFLSFGKGPLDDSSKKKDILLPGNLGATFNQQNKDKLLGSQPKNASSFLQKSGSALQLEANITSNQAVCSPSPNATARPGLQKINFDNEQARVPSRNVQTEVSEASKILEEFLFFGGG</sequence>
<feature type="region of interest" description="Disordered" evidence="6">
    <location>
        <begin position="1"/>
        <end position="21"/>
    </location>
</feature>
<proteinExistence type="predicted"/>
<dbReference type="Gene3D" id="4.10.1000.10">
    <property type="entry name" value="Zinc finger, CCCH-type"/>
    <property type="match status" value="1"/>
</dbReference>
<dbReference type="InterPro" id="IPR045124">
    <property type="entry name" value="Su(sable)-like"/>
</dbReference>
<dbReference type="SUPFAM" id="SSF90229">
    <property type="entry name" value="CCCH zinc finger"/>
    <property type="match status" value="3"/>
</dbReference>
<feature type="compositionally biased region" description="Basic and acidic residues" evidence="6">
    <location>
        <begin position="292"/>
        <end position="307"/>
    </location>
</feature>
<feature type="domain" description="C3H1-type" evidence="7">
    <location>
        <begin position="551"/>
        <end position="578"/>
    </location>
</feature>
<feature type="compositionally biased region" description="Polar residues" evidence="6">
    <location>
        <begin position="313"/>
        <end position="328"/>
    </location>
</feature>
<evidence type="ECO:0000256" key="4">
    <source>
        <dbReference type="ARBA" id="ARBA00022833"/>
    </source>
</evidence>
<dbReference type="GO" id="GO:0008270">
    <property type="term" value="F:zinc ion binding"/>
    <property type="evidence" value="ECO:0007669"/>
    <property type="project" value="UniProtKB-KW"/>
</dbReference>
<feature type="zinc finger region" description="C3H1-type" evidence="5">
    <location>
        <begin position="581"/>
        <end position="604"/>
    </location>
</feature>
<feature type="domain" description="C3H1-type" evidence="7">
    <location>
        <begin position="522"/>
        <end position="549"/>
    </location>
</feature>
<keyword evidence="2" id="KW-0677">Repeat</keyword>